<evidence type="ECO:0000256" key="2">
    <source>
        <dbReference type="ARBA" id="ARBA00004651"/>
    </source>
</evidence>
<evidence type="ECO:0000256" key="3">
    <source>
        <dbReference type="ARBA" id="ARBA00012438"/>
    </source>
</evidence>
<name>A0ABV8SIU2_9BACL</name>
<evidence type="ECO:0000256" key="9">
    <source>
        <dbReference type="ARBA" id="ARBA00022777"/>
    </source>
</evidence>
<evidence type="ECO:0000313" key="17">
    <source>
        <dbReference type="EMBL" id="MFC4306792.1"/>
    </source>
</evidence>
<evidence type="ECO:0000256" key="10">
    <source>
        <dbReference type="ARBA" id="ARBA00022840"/>
    </source>
</evidence>
<evidence type="ECO:0000256" key="7">
    <source>
        <dbReference type="ARBA" id="ARBA00022692"/>
    </source>
</evidence>
<dbReference type="Gene3D" id="1.10.287.130">
    <property type="match status" value="1"/>
</dbReference>
<keyword evidence="4" id="KW-1003">Cell membrane</keyword>
<dbReference type="InterPro" id="IPR005467">
    <property type="entry name" value="His_kinase_dom"/>
</dbReference>
<evidence type="ECO:0000256" key="8">
    <source>
        <dbReference type="ARBA" id="ARBA00022741"/>
    </source>
</evidence>
<dbReference type="Gene3D" id="6.10.340.10">
    <property type="match status" value="1"/>
</dbReference>
<dbReference type="SMART" id="SM00388">
    <property type="entry name" value="HisKA"/>
    <property type="match status" value="1"/>
</dbReference>
<dbReference type="CDD" id="cd00082">
    <property type="entry name" value="HisKA"/>
    <property type="match status" value="1"/>
</dbReference>
<dbReference type="EC" id="2.7.13.3" evidence="3"/>
<sequence>MRISIKVKFSIFLGVLLLLTVFIISLLVLQGIKQNQQTQLEQYFSQQSATANIYFIQTLMAESNKSPETFLAAKGREFAAQLELITGQTVVLYDQEGAVLNKGSTYAAPKGLQRALAYAQQNKDAYLTEKSSLYYMTPLRAGNDQVGVIQFHYSLSANQAFYDQIKQWFVYIGAGVFMLSFALAYVYFNSFALGIIRLNKTVDQIRQGDYKTTPLLRRDEIGELSAGIGAMSEQIMRTIRDKDEEREKLALAVQKLSLLDKQQKEFIGSVTHEFKTPLTSIQAYIDLLDMYPDDEKLLETSKRNIDSETKRLYEMVEKVLQLSALDKYDFEFVKERVDVPFLIRIVLNSLKGKIDKFGIELRTDLTEACVEADQDSMTLVLVNLLDNAIKYNRPRGHIQVSNRVQGGQVFIEIANTGIGIPEEVGHKIFDAFYTVDKNRARQNGGAGLGLSLAQKYAKVLGGSITLVSSDAEITLFRVSLPAYAPSANGQK</sequence>
<evidence type="ECO:0000256" key="14">
    <source>
        <dbReference type="SAM" id="Phobius"/>
    </source>
</evidence>
<evidence type="ECO:0000256" key="11">
    <source>
        <dbReference type="ARBA" id="ARBA00022989"/>
    </source>
</evidence>
<evidence type="ECO:0000256" key="13">
    <source>
        <dbReference type="ARBA" id="ARBA00023136"/>
    </source>
</evidence>
<keyword evidence="10 17" id="KW-0067">ATP-binding</keyword>
<dbReference type="CDD" id="cd00075">
    <property type="entry name" value="HATPase"/>
    <property type="match status" value="1"/>
</dbReference>
<dbReference type="InterPro" id="IPR003660">
    <property type="entry name" value="HAMP_dom"/>
</dbReference>
<dbReference type="EMBL" id="JBHSED010000065">
    <property type="protein sequence ID" value="MFC4306792.1"/>
    <property type="molecule type" value="Genomic_DNA"/>
</dbReference>
<evidence type="ECO:0000256" key="6">
    <source>
        <dbReference type="ARBA" id="ARBA00022679"/>
    </source>
</evidence>
<keyword evidence="5" id="KW-0597">Phosphoprotein</keyword>
<evidence type="ECO:0000256" key="4">
    <source>
        <dbReference type="ARBA" id="ARBA00022475"/>
    </source>
</evidence>
<dbReference type="RefSeq" id="WP_204602032.1">
    <property type="nucleotide sequence ID" value="NZ_JBHSED010000065.1"/>
</dbReference>
<dbReference type="InterPro" id="IPR003661">
    <property type="entry name" value="HisK_dim/P_dom"/>
</dbReference>
<comment type="subcellular location">
    <subcellularLocation>
        <location evidence="2">Cell membrane</location>
        <topology evidence="2">Multi-pass membrane protein</topology>
    </subcellularLocation>
</comment>
<dbReference type="GO" id="GO:0005524">
    <property type="term" value="F:ATP binding"/>
    <property type="evidence" value="ECO:0007669"/>
    <property type="project" value="UniProtKB-KW"/>
</dbReference>
<dbReference type="InterPro" id="IPR003594">
    <property type="entry name" value="HATPase_dom"/>
</dbReference>
<feature type="domain" description="Histidine kinase" evidence="15">
    <location>
        <begin position="269"/>
        <end position="484"/>
    </location>
</feature>
<protein>
    <recommendedName>
        <fullName evidence="3">histidine kinase</fullName>
        <ecNumber evidence="3">2.7.13.3</ecNumber>
    </recommendedName>
</protein>
<proteinExistence type="predicted"/>
<dbReference type="CDD" id="cd06225">
    <property type="entry name" value="HAMP"/>
    <property type="match status" value="1"/>
</dbReference>
<evidence type="ECO:0000256" key="12">
    <source>
        <dbReference type="ARBA" id="ARBA00023012"/>
    </source>
</evidence>
<dbReference type="Pfam" id="PF02518">
    <property type="entry name" value="HATPase_c"/>
    <property type="match status" value="1"/>
</dbReference>
<dbReference type="Proteomes" id="UP001595755">
    <property type="component" value="Unassembled WGS sequence"/>
</dbReference>
<dbReference type="SUPFAM" id="SSF55874">
    <property type="entry name" value="ATPase domain of HSP90 chaperone/DNA topoisomerase II/histidine kinase"/>
    <property type="match status" value="1"/>
</dbReference>
<dbReference type="Gene3D" id="3.30.565.10">
    <property type="entry name" value="Histidine kinase-like ATPase, C-terminal domain"/>
    <property type="match status" value="1"/>
</dbReference>
<keyword evidence="9" id="KW-0418">Kinase</keyword>
<keyword evidence="11 14" id="KW-1133">Transmembrane helix</keyword>
<keyword evidence="6" id="KW-0808">Transferase</keyword>
<keyword evidence="13 14" id="KW-0472">Membrane</keyword>
<gene>
    <name evidence="17" type="ORF">ACFO1S_25560</name>
</gene>
<evidence type="ECO:0000256" key="5">
    <source>
        <dbReference type="ARBA" id="ARBA00022553"/>
    </source>
</evidence>
<evidence type="ECO:0000259" key="16">
    <source>
        <dbReference type="PROSITE" id="PS50885"/>
    </source>
</evidence>
<evidence type="ECO:0000256" key="1">
    <source>
        <dbReference type="ARBA" id="ARBA00000085"/>
    </source>
</evidence>
<dbReference type="Pfam" id="PF00672">
    <property type="entry name" value="HAMP"/>
    <property type="match status" value="1"/>
</dbReference>
<feature type="transmembrane region" description="Helical" evidence="14">
    <location>
        <begin position="12"/>
        <end position="32"/>
    </location>
</feature>
<comment type="caution">
    <text evidence="17">The sequence shown here is derived from an EMBL/GenBank/DDBJ whole genome shotgun (WGS) entry which is preliminary data.</text>
</comment>
<keyword evidence="18" id="KW-1185">Reference proteome</keyword>
<dbReference type="PRINTS" id="PR00344">
    <property type="entry name" value="BCTRLSENSOR"/>
</dbReference>
<dbReference type="PANTHER" id="PTHR45528">
    <property type="entry name" value="SENSOR HISTIDINE KINASE CPXA"/>
    <property type="match status" value="1"/>
</dbReference>
<dbReference type="PANTHER" id="PTHR45528:SF1">
    <property type="entry name" value="SENSOR HISTIDINE KINASE CPXA"/>
    <property type="match status" value="1"/>
</dbReference>
<dbReference type="Pfam" id="PF00512">
    <property type="entry name" value="HisKA"/>
    <property type="match status" value="1"/>
</dbReference>
<accession>A0ABV8SIU2</accession>
<dbReference type="SMART" id="SM00304">
    <property type="entry name" value="HAMP"/>
    <property type="match status" value="1"/>
</dbReference>
<dbReference type="InterPro" id="IPR050398">
    <property type="entry name" value="HssS/ArlS-like"/>
</dbReference>
<keyword evidence="12" id="KW-0902">Two-component regulatory system</keyword>
<evidence type="ECO:0000259" key="15">
    <source>
        <dbReference type="PROSITE" id="PS50109"/>
    </source>
</evidence>
<dbReference type="InterPro" id="IPR036890">
    <property type="entry name" value="HATPase_C_sf"/>
</dbReference>
<dbReference type="PROSITE" id="PS50885">
    <property type="entry name" value="HAMP"/>
    <property type="match status" value="1"/>
</dbReference>
<keyword evidence="8" id="KW-0547">Nucleotide-binding</keyword>
<dbReference type="PROSITE" id="PS50109">
    <property type="entry name" value="HIS_KIN"/>
    <property type="match status" value="1"/>
</dbReference>
<feature type="transmembrane region" description="Helical" evidence="14">
    <location>
        <begin position="168"/>
        <end position="188"/>
    </location>
</feature>
<dbReference type="SUPFAM" id="SSF47384">
    <property type="entry name" value="Homodimeric domain of signal transducing histidine kinase"/>
    <property type="match status" value="1"/>
</dbReference>
<comment type="catalytic activity">
    <reaction evidence="1">
        <text>ATP + protein L-histidine = ADP + protein N-phospho-L-histidine.</text>
        <dbReference type="EC" id="2.7.13.3"/>
    </reaction>
</comment>
<keyword evidence="7 14" id="KW-0812">Transmembrane</keyword>
<dbReference type="SMART" id="SM00387">
    <property type="entry name" value="HATPase_c"/>
    <property type="match status" value="1"/>
</dbReference>
<evidence type="ECO:0000313" key="18">
    <source>
        <dbReference type="Proteomes" id="UP001595755"/>
    </source>
</evidence>
<organism evidence="17 18">
    <name type="scientific">Cohnella boryungensis</name>
    <dbReference type="NCBI Taxonomy" id="768479"/>
    <lineage>
        <taxon>Bacteria</taxon>
        <taxon>Bacillati</taxon>
        <taxon>Bacillota</taxon>
        <taxon>Bacilli</taxon>
        <taxon>Bacillales</taxon>
        <taxon>Paenibacillaceae</taxon>
        <taxon>Cohnella</taxon>
    </lineage>
</organism>
<dbReference type="InterPro" id="IPR036097">
    <property type="entry name" value="HisK_dim/P_sf"/>
</dbReference>
<reference evidence="18" key="1">
    <citation type="journal article" date="2019" name="Int. J. Syst. Evol. Microbiol.">
        <title>The Global Catalogue of Microorganisms (GCM) 10K type strain sequencing project: providing services to taxonomists for standard genome sequencing and annotation.</title>
        <authorList>
            <consortium name="The Broad Institute Genomics Platform"/>
            <consortium name="The Broad Institute Genome Sequencing Center for Infectious Disease"/>
            <person name="Wu L."/>
            <person name="Ma J."/>
        </authorList>
    </citation>
    <scope>NUCLEOTIDE SEQUENCE [LARGE SCALE GENOMIC DNA]</scope>
    <source>
        <strain evidence="18">CGMCC 4.1641</strain>
    </source>
</reference>
<dbReference type="InterPro" id="IPR004358">
    <property type="entry name" value="Sig_transdc_His_kin-like_C"/>
</dbReference>
<feature type="domain" description="HAMP" evidence="16">
    <location>
        <begin position="189"/>
        <end position="240"/>
    </location>
</feature>